<accession>A0ACD1A7Z7</accession>
<organism evidence="1 2">
    <name type="scientific">Anoxybacterium hadale</name>
    <dbReference type="NCBI Taxonomy" id="3408580"/>
    <lineage>
        <taxon>Bacteria</taxon>
        <taxon>Bacillati</taxon>
        <taxon>Bacillota</taxon>
        <taxon>Clostridia</taxon>
        <taxon>Peptostreptococcales</taxon>
        <taxon>Anaerovoracaceae</taxon>
        <taxon>Anoxybacterium</taxon>
    </lineage>
</organism>
<proteinExistence type="predicted"/>
<evidence type="ECO:0000313" key="1">
    <source>
        <dbReference type="EMBL" id="QOX62489.1"/>
    </source>
</evidence>
<keyword evidence="2" id="KW-1185">Reference proteome</keyword>
<dbReference type="Proteomes" id="UP000594014">
    <property type="component" value="Chromosome"/>
</dbReference>
<gene>
    <name evidence="1" type="ORF">FRZ06_03575</name>
</gene>
<protein>
    <submittedName>
        <fullName evidence="1">ABC transporter permease</fullName>
    </submittedName>
</protein>
<evidence type="ECO:0000313" key="2">
    <source>
        <dbReference type="Proteomes" id="UP000594014"/>
    </source>
</evidence>
<sequence length="334" mass="35516">MYERLPNPVHSVVSTLKKSTMTAIGAVLALMILMASVFSPYFLDIYNLQSLIRDLAFIGMIGIGQSLLLIIGELDLSVGKIASLCGILSGIMMMHWGWNPYLSLLAALFLGLVLGSLNGLIISKLRLNAMVATIGMAGVYGGVNLVLTKGKAITGIPSEIHIFGKGNLGPLPIPFIFTLIVLVLVLFFVKKTKTGRYIYAIGNNRDAARVLGIKVDRIRILIYSIVGMISALAGILYVARLGSAQSAIGENWPMNSIAASVIGGVALTGGIGNPAGALIGAAIISVIQNMIILFGVNVYWQSAVSGFVVVIAISFSSLSVILQERKQRKIKLTK</sequence>
<name>A0ACD1A7Z7_9FIRM</name>
<dbReference type="EMBL" id="CP042469">
    <property type="protein sequence ID" value="QOX62489.1"/>
    <property type="molecule type" value="Genomic_DNA"/>
</dbReference>
<reference evidence="1" key="1">
    <citation type="submission" date="2019-08" db="EMBL/GenBank/DDBJ databases">
        <title>Genome sequence of Clostridiales bacterium MT110.</title>
        <authorList>
            <person name="Cao J."/>
        </authorList>
    </citation>
    <scope>NUCLEOTIDE SEQUENCE</scope>
    <source>
        <strain evidence="1">MT110</strain>
    </source>
</reference>